<comment type="caution">
    <text evidence="1">The sequence shown here is derived from an EMBL/GenBank/DDBJ whole genome shotgun (WGS) entry which is preliminary data.</text>
</comment>
<keyword evidence="2" id="KW-1185">Reference proteome</keyword>
<evidence type="ECO:0000313" key="2">
    <source>
        <dbReference type="Proteomes" id="UP000887116"/>
    </source>
</evidence>
<name>A0A8X6IZC9_TRICU</name>
<protein>
    <submittedName>
        <fullName evidence="1">Uncharacterized protein</fullName>
    </submittedName>
</protein>
<accession>A0A8X6IZC9</accession>
<organism evidence="1 2">
    <name type="scientific">Trichonephila clavata</name>
    <name type="common">Joro spider</name>
    <name type="synonym">Nephila clavata</name>
    <dbReference type="NCBI Taxonomy" id="2740835"/>
    <lineage>
        <taxon>Eukaryota</taxon>
        <taxon>Metazoa</taxon>
        <taxon>Ecdysozoa</taxon>
        <taxon>Arthropoda</taxon>
        <taxon>Chelicerata</taxon>
        <taxon>Arachnida</taxon>
        <taxon>Araneae</taxon>
        <taxon>Araneomorphae</taxon>
        <taxon>Entelegynae</taxon>
        <taxon>Araneoidea</taxon>
        <taxon>Nephilidae</taxon>
        <taxon>Trichonephila</taxon>
    </lineage>
</organism>
<sequence length="66" mass="7665">MKIDYPLAFRLCILPPLAVLSFLKDLSKALREKTVDHGSCYVVKERKCVPFTLARRIVITEKVFRK</sequence>
<dbReference type="EMBL" id="BMAO01039409">
    <property type="protein sequence ID" value="GFR31249.1"/>
    <property type="molecule type" value="Genomic_DNA"/>
</dbReference>
<gene>
    <name evidence="1" type="ORF">TNCT_323631</name>
</gene>
<dbReference type="Proteomes" id="UP000887116">
    <property type="component" value="Unassembled WGS sequence"/>
</dbReference>
<reference evidence="1" key="1">
    <citation type="submission" date="2020-07" db="EMBL/GenBank/DDBJ databases">
        <title>Multicomponent nature underlies the extraordinary mechanical properties of spider dragline silk.</title>
        <authorList>
            <person name="Kono N."/>
            <person name="Nakamura H."/>
            <person name="Mori M."/>
            <person name="Yoshida Y."/>
            <person name="Ohtoshi R."/>
            <person name="Malay A.D."/>
            <person name="Moran D.A.P."/>
            <person name="Tomita M."/>
            <person name="Numata K."/>
            <person name="Arakawa K."/>
        </authorList>
    </citation>
    <scope>NUCLEOTIDE SEQUENCE</scope>
</reference>
<dbReference type="AlphaFoldDB" id="A0A8X6IZC9"/>
<evidence type="ECO:0000313" key="1">
    <source>
        <dbReference type="EMBL" id="GFR31249.1"/>
    </source>
</evidence>
<proteinExistence type="predicted"/>